<sequence>MSGQEGAWRTAAVLCLAKKLRIRCGALKELRHEFCAHFSILNPRLKSNVPTNAYSKLVRKLVNYLRRSCMIKVHTSWVTLMFLPTGVKLTFR</sequence>
<protein>
    <submittedName>
        <fullName evidence="1">Uncharacterized protein</fullName>
    </submittedName>
</protein>
<organism evidence="1 2">
    <name type="scientific">Trichonephila clavata</name>
    <name type="common">Joro spider</name>
    <name type="synonym">Nephila clavata</name>
    <dbReference type="NCBI Taxonomy" id="2740835"/>
    <lineage>
        <taxon>Eukaryota</taxon>
        <taxon>Metazoa</taxon>
        <taxon>Ecdysozoa</taxon>
        <taxon>Arthropoda</taxon>
        <taxon>Chelicerata</taxon>
        <taxon>Arachnida</taxon>
        <taxon>Araneae</taxon>
        <taxon>Araneomorphae</taxon>
        <taxon>Entelegynae</taxon>
        <taxon>Araneoidea</taxon>
        <taxon>Nephilidae</taxon>
        <taxon>Trichonephila</taxon>
    </lineage>
</organism>
<accession>A0A8X6L581</accession>
<evidence type="ECO:0000313" key="1">
    <source>
        <dbReference type="EMBL" id="GFQ98180.1"/>
    </source>
</evidence>
<dbReference type="Proteomes" id="UP000887116">
    <property type="component" value="Unassembled WGS sequence"/>
</dbReference>
<evidence type="ECO:0000313" key="2">
    <source>
        <dbReference type="Proteomes" id="UP000887116"/>
    </source>
</evidence>
<name>A0A8X6L581_TRICU</name>
<comment type="caution">
    <text evidence="1">The sequence shown here is derived from an EMBL/GenBank/DDBJ whole genome shotgun (WGS) entry which is preliminary data.</text>
</comment>
<dbReference type="EMBL" id="BMAO01034670">
    <property type="protein sequence ID" value="GFQ98180.1"/>
    <property type="molecule type" value="Genomic_DNA"/>
</dbReference>
<dbReference type="AlphaFoldDB" id="A0A8X6L581"/>
<keyword evidence="2" id="KW-1185">Reference proteome</keyword>
<reference evidence="1" key="1">
    <citation type="submission" date="2020-07" db="EMBL/GenBank/DDBJ databases">
        <title>Multicomponent nature underlies the extraordinary mechanical properties of spider dragline silk.</title>
        <authorList>
            <person name="Kono N."/>
            <person name="Nakamura H."/>
            <person name="Mori M."/>
            <person name="Yoshida Y."/>
            <person name="Ohtoshi R."/>
            <person name="Malay A.D."/>
            <person name="Moran D.A.P."/>
            <person name="Tomita M."/>
            <person name="Numata K."/>
            <person name="Arakawa K."/>
        </authorList>
    </citation>
    <scope>NUCLEOTIDE SEQUENCE</scope>
</reference>
<proteinExistence type="predicted"/>
<gene>
    <name evidence="1" type="ORF">TNCT_182921</name>
</gene>